<organism evidence="2 3">
    <name type="scientific">Lupinus albus</name>
    <name type="common">White lupine</name>
    <name type="synonym">Lupinus termis</name>
    <dbReference type="NCBI Taxonomy" id="3870"/>
    <lineage>
        <taxon>Eukaryota</taxon>
        <taxon>Viridiplantae</taxon>
        <taxon>Streptophyta</taxon>
        <taxon>Embryophyta</taxon>
        <taxon>Tracheophyta</taxon>
        <taxon>Spermatophyta</taxon>
        <taxon>Magnoliopsida</taxon>
        <taxon>eudicotyledons</taxon>
        <taxon>Gunneridae</taxon>
        <taxon>Pentapetalae</taxon>
        <taxon>rosids</taxon>
        <taxon>fabids</taxon>
        <taxon>Fabales</taxon>
        <taxon>Fabaceae</taxon>
        <taxon>Papilionoideae</taxon>
        <taxon>50 kb inversion clade</taxon>
        <taxon>genistoids sensu lato</taxon>
        <taxon>core genistoids</taxon>
        <taxon>Genisteae</taxon>
        <taxon>Lupinus</taxon>
    </lineage>
</organism>
<feature type="compositionally biased region" description="Basic and acidic residues" evidence="1">
    <location>
        <begin position="41"/>
        <end position="64"/>
    </location>
</feature>
<evidence type="ECO:0000313" key="3">
    <source>
        <dbReference type="Proteomes" id="UP000447434"/>
    </source>
</evidence>
<evidence type="ECO:0000313" key="2">
    <source>
        <dbReference type="EMBL" id="KAE9597517.1"/>
    </source>
</evidence>
<comment type="caution">
    <text evidence="2">The sequence shown here is derived from an EMBL/GenBank/DDBJ whole genome shotgun (WGS) entry which is preliminary data.</text>
</comment>
<reference evidence="3" key="1">
    <citation type="journal article" date="2020" name="Nat. Commun.">
        <title>Genome sequence of the cluster root forming white lupin.</title>
        <authorList>
            <person name="Hufnagel B."/>
            <person name="Marques A."/>
            <person name="Soriano A."/>
            <person name="Marques L."/>
            <person name="Divol F."/>
            <person name="Doumas P."/>
            <person name="Sallet E."/>
            <person name="Mancinotti D."/>
            <person name="Carrere S."/>
            <person name="Marande W."/>
            <person name="Arribat S."/>
            <person name="Keller J."/>
            <person name="Huneau C."/>
            <person name="Blein T."/>
            <person name="Aime D."/>
            <person name="Laguerre M."/>
            <person name="Taylor J."/>
            <person name="Schubert V."/>
            <person name="Nelson M."/>
            <person name="Geu-Flores F."/>
            <person name="Crespi M."/>
            <person name="Gallardo-Guerrero K."/>
            <person name="Delaux P.-M."/>
            <person name="Salse J."/>
            <person name="Berges H."/>
            <person name="Guyot R."/>
            <person name="Gouzy J."/>
            <person name="Peret B."/>
        </authorList>
    </citation>
    <scope>NUCLEOTIDE SEQUENCE [LARGE SCALE GENOMIC DNA]</scope>
    <source>
        <strain evidence="3">cv. Amiga</strain>
    </source>
</reference>
<protein>
    <submittedName>
        <fullName evidence="2">Uncharacterized protein</fullName>
    </submittedName>
</protein>
<keyword evidence="3" id="KW-1185">Reference proteome</keyword>
<dbReference type="EMBL" id="WOCE01000016">
    <property type="protein sequence ID" value="KAE9597517.1"/>
    <property type="molecule type" value="Genomic_DNA"/>
</dbReference>
<dbReference type="AlphaFoldDB" id="A0A6A4PDC7"/>
<name>A0A6A4PDC7_LUPAL</name>
<proteinExistence type="predicted"/>
<gene>
    <name evidence="2" type="ORF">Lalb_Chr16g0387361</name>
</gene>
<sequence>MEVTQWSEQGNPGSTSDGVGRVEGRDPIGFTLWSQPPAALRDFDSSSGTRRDNKMMNENEKDDI</sequence>
<feature type="region of interest" description="Disordered" evidence="1">
    <location>
        <begin position="1"/>
        <end position="64"/>
    </location>
</feature>
<feature type="compositionally biased region" description="Polar residues" evidence="1">
    <location>
        <begin position="1"/>
        <end position="17"/>
    </location>
</feature>
<evidence type="ECO:0000256" key="1">
    <source>
        <dbReference type="SAM" id="MobiDB-lite"/>
    </source>
</evidence>
<accession>A0A6A4PDC7</accession>
<dbReference type="Proteomes" id="UP000447434">
    <property type="component" value="Chromosome 16"/>
</dbReference>